<organism evidence="4 5">
    <name type="scientific">Ancylostoma ceylanicum</name>
    <dbReference type="NCBI Taxonomy" id="53326"/>
    <lineage>
        <taxon>Eukaryota</taxon>
        <taxon>Metazoa</taxon>
        <taxon>Ecdysozoa</taxon>
        <taxon>Nematoda</taxon>
        <taxon>Chromadorea</taxon>
        <taxon>Rhabditida</taxon>
        <taxon>Rhabditina</taxon>
        <taxon>Rhabditomorpha</taxon>
        <taxon>Strongyloidea</taxon>
        <taxon>Ancylostomatidae</taxon>
        <taxon>Ancylostomatinae</taxon>
        <taxon>Ancylostoma</taxon>
    </lineage>
</organism>
<dbReference type="PROSITE" id="PS51257">
    <property type="entry name" value="PROKAR_LIPOPROTEIN"/>
    <property type="match status" value="1"/>
</dbReference>
<dbReference type="AlphaFoldDB" id="A0A016T2G3"/>
<dbReference type="PROSITE" id="PS50015">
    <property type="entry name" value="SAP_B"/>
    <property type="match status" value="1"/>
</dbReference>
<gene>
    <name evidence="4" type="primary">Acey_s0143.g2425</name>
    <name evidence="4" type="ORF">Y032_0143g2425</name>
</gene>
<sequence>MKTYFLGLCIYLLLSCAEAKDPMCKMCIGAANAIRAAIRNRHSITMAAERYCTETVDRGLVRACERLIRFQKEKIAHDLKEATSIHLTLLLFQPPRRHSSRRICYDIMFCEWY</sequence>
<evidence type="ECO:0000313" key="5">
    <source>
        <dbReference type="Proteomes" id="UP000024635"/>
    </source>
</evidence>
<dbReference type="Gene3D" id="1.10.225.10">
    <property type="entry name" value="Saposin-like"/>
    <property type="match status" value="1"/>
</dbReference>
<accession>A0A016T2G3</accession>
<dbReference type="InterPro" id="IPR008139">
    <property type="entry name" value="SaposinB_dom"/>
</dbReference>
<keyword evidence="5" id="KW-1185">Reference proteome</keyword>
<evidence type="ECO:0000259" key="3">
    <source>
        <dbReference type="PROSITE" id="PS50015"/>
    </source>
</evidence>
<proteinExistence type="predicted"/>
<reference evidence="5" key="1">
    <citation type="journal article" date="2015" name="Nat. Genet.">
        <title>The genome and transcriptome of the zoonotic hookworm Ancylostoma ceylanicum identify infection-specific gene families.</title>
        <authorList>
            <person name="Schwarz E.M."/>
            <person name="Hu Y."/>
            <person name="Antoshechkin I."/>
            <person name="Miller M.M."/>
            <person name="Sternberg P.W."/>
            <person name="Aroian R.V."/>
        </authorList>
    </citation>
    <scope>NUCLEOTIDE SEQUENCE</scope>
    <source>
        <strain evidence="5">HY135</strain>
    </source>
</reference>
<name>A0A016T2G3_9BILA</name>
<feature type="signal peptide" evidence="2">
    <location>
        <begin position="1"/>
        <end position="19"/>
    </location>
</feature>
<protein>
    <recommendedName>
        <fullName evidence="3">Saposin B-type domain-containing protein</fullName>
    </recommendedName>
</protein>
<keyword evidence="1" id="KW-1015">Disulfide bond</keyword>
<evidence type="ECO:0000313" key="4">
    <source>
        <dbReference type="EMBL" id="EYB97163.1"/>
    </source>
</evidence>
<keyword evidence="2" id="KW-0732">Signal</keyword>
<feature type="chain" id="PRO_5001487518" description="Saposin B-type domain-containing protein" evidence="2">
    <location>
        <begin position="20"/>
        <end position="113"/>
    </location>
</feature>
<evidence type="ECO:0000256" key="1">
    <source>
        <dbReference type="ARBA" id="ARBA00023157"/>
    </source>
</evidence>
<comment type="caution">
    <text evidence="4">The sequence shown here is derived from an EMBL/GenBank/DDBJ whole genome shotgun (WGS) entry which is preliminary data.</text>
</comment>
<dbReference type="EMBL" id="JARK01001479">
    <property type="protein sequence ID" value="EYB97163.1"/>
    <property type="molecule type" value="Genomic_DNA"/>
</dbReference>
<dbReference type="Proteomes" id="UP000024635">
    <property type="component" value="Unassembled WGS sequence"/>
</dbReference>
<feature type="domain" description="Saposin B-type" evidence="3">
    <location>
        <begin position="20"/>
        <end position="113"/>
    </location>
</feature>
<evidence type="ECO:0000256" key="2">
    <source>
        <dbReference type="SAM" id="SignalP"/>
    </source>
</evidence>